<dbReference type="InterPro" id="IPR002099">
    <property type="entry name" value="MutL/Mlh/PMS"/>
</dbReference>
<dbReference type="SUPFAM" id="SSF54211">
    <property type="entry name" value="Ribosomal protein S5 domain 2-like"/>
    <property type="match status" value="1"/>
</dbReference>
<keyword evidence="6" id="KW-1185">Reference proteome</keyword>
<dbReference type="InterPro" id="IPR014721">
    <property type="entry name" value="Ribsml_uS5_D2-typ_fold_subgr"/>
</dbReference>
<dbReference type="InterPro" id="IPR036890">
    <property type="entry name" value="HATPase_C_sf"/>
</dbReference>
<dbReference type="GO" id="GO:0032389">
    <property type="term" value="C:MutLalpha complex"/>
    <property type="evidence" value="ECO:0007669"/>
    <property type="project" value="TreeGrafter"/>
</dbReference>
<dbReference type="AlphaFoldDB" id="A0A8K0JAA6"/>
<evidence type="ECO:0000256" key="2">
    <source>
        <dbReference type="ARBA" id="ARBA00022763"/>
    </source>
</evidence>
<sequence length="957" mass="105220">MSIQALPASTVRLLQCSMNLTTPCDLVKELIDNSIDAKATAIEITVSSNTIDRISVKDNGTGIDVDDFDSLGRRAHTSKLRAFEELASIGGNSLGFRGEALASANSIANIVIITKKSRDPIAWRIELVHGVGGIRAKQPVSATVGTTVAATKLFENMSPRKKSLLKEKSKTMAKIQDILKAYALARPHIKWSLKVVGDSKPTWSYSPARAASRREAILQLFGAGLVQKCTEISQATSDSSTPGVGHSSRSDDWIFSGHVAVQPSASTCRQSVFISIDGRPMSSSWHFSKKITNSVKSHIKNSKEQSNSSLATGKLFVQLSIQCPPMSYDPNIAARKDEVLLFDEKSLLQKLEVILRQTFRQDIRSHSTTGPLTSAIRGTSGAIPRYEDSREVQSAHETSSGDRVDMSPQLNNGIDIVRHNVLNHEDDHCLERSATKQPMVRSILQTSFSVNMSNKEDNSSDDENDLNVIQVEIPRRASPVQIDDQVRKDNIRHYFHPVARQDFEIACDNTATTSETPKVQSRRQLTNPHFPDRTPLTPLTASELNKMRDETEIGPHPQHPGSNSGDPRLVRPVNDSPHSQGDNDGTGHDARTGGLGRGFRQPSVPTPIRHTQDDRQAPISAPFLGRSSRVLTPPPSDPRYRYDRDSPPIRPRLQLFDASPTPAVATNRSDHRRTALPSAAPSSRKNGRLMSRDSCQTGYQHNFTVPWARRGDSGPSRGGHMRDEGVTRVAEKAHGKFARRHDTTLFSRPVEEPLTPLQSLPLAGAFRESPSMEKLRATPPEISSLPLGYSHASQIDLARTPAPMQRSEATANSVDFKGLQDMGLPVTKDYRPMMDAGWPAEVSKVDGSSSSPTDICERNGADKHATSDLIVSGNVFRSAGTATTKHLRTNMHIGHGEMERLVSQYANMGRYELPGDIAVTLLTANLGSVQSVQRRLRWCVDSWMQKSQMQGQVDYTM</sequence>
<dbReference type="GO" id="GO:0140664">
    <property type="term" value="F:ATP-dependent DNA damage sensor activity"/>
    <property type="evidence" value="ECO:0007669"/>
    <property type="project" value="InterPro"/>
</dbReference>
<evidence type="ECO:0000256" key="3">
    <source>
        <dbReference type="SAM" id="MobiDB-lite"/>
    </source>
</evidence>
<dbReference type="GO" id="GO:0006298">
    <property type="term" value="P:mismatch repair"/>
    <property type="evidence" value="ECO:0007669"/>
    <property type="project" value="InterPro"/>
</dbReference>
<dbReference type="InterPro" id="IPR020568">
    <property type="entry name" value="Ribosomal_Su5_D2-typ_SF"/>
</dbReference>
<dbReference type="SUPFAM" id="SSF55874">
    <property type="entry name" value="ATPase domain of HSP90 chaperone/DNA topoisomerase II/histidine kinase"/>
    <property type="match status" value="1"/>
</dbReference>
<keyword evidence="2" id="KW-0227">DNA damage</keyword>
<accession>A0A8K0JAA6</accession>
<dbReference type="InterPro" id="IPR014762">
    <property type="entry name" value="DNA_mismatch_repair_CS"/>
</dbReference>
<evidence type="ECO:0000259" key="4">
    <source>
        <dbReference type="SMART" id="SM01340"/>
    </source>
</evidence>
<evidence type="ECO:0000256" key="1">
    <source>
        <dbReference type="ARBA" id="ARBA00006082"/>
    </source>
</evidence>
<evidence type="ECO:0000313" key="5">
    <source>
        <dbReference type="EMBL" id="KAG5926973.1"/>
    </source>
</evidence>
<name>A0A8K0JAA6_9HYPO</name>
<comment type="caution">
    <text evidence="5">The sequence shown here is derived from an EMBL/GenBank/DDBJ whole genome shotgun (WGS) entry which is preliminary data.</text>
</comment>
<feature type="compositionally biased region" description="Polar residues" evidence="3">
    <location>
        <begin position="511"/>
        <end position="527"/>
    </location>
</feature>
<feature type="compositionally biased region" description="Basic and acidic residues" evidence="3">
    <location>
        <begin position="638"/>
        <end position="647"/>
    </location>
</feature>
<dbReference type="PANTHER" id="PTHR10073:SF41">
    <property type="entry name" value="MISMATCH REPAIR PROTEIN, PUTATIVE (AFU_ORTHOLOGUE AFUA_8G05820)-RELATED"/>
    <property type="match status" value="1"/>
</dbReference>
<reference evidence="5" key="1">
    <citation type="journal article" date="2020" name="bioRxiv">
        <title>Whole genome comparisons of ergot fungi reveals the divergence and evolution of species within the genus Claviceps are the result of varying mechanisms driving genome evolution and host range expansion.</title>
        <authorList>
            <person name="Wyka S.A."/>
            <person name="Mondo S.J."/>
            <person name="Liu M."/>
            <person name="Dettman J."/>
            <person name="Nalam V."/>
            <person name="Broders K.D."/>
        </authorList>
    </citation>
    <scope>NUCLEOTIDE SEQUENCE</scope>
    <source>
        <strain evidence="5">CCC 489</strain>
    </source>
</reference>
<dbReference type="NCBIfam" id="TIGR00585">
    <property type="entry name" value="mutl"/>
    <property type="match status" value="1"/>
</dbReference>
<gene>
    <name evidence="5" type="ORF">E4U42_002751</name>
</gene>
<dbReference type="SMART" id="SM01340">
    <property type="entry name" value="DNA_mis_repair"/>
    <property type="match status" value="1"/>
</dbReference>
<dbReference type="Pfam" id="PF13589">
    <property type="entry name" value="HATPase_c_3"/>
    <property type="match status" value="1"/>
</dbReference>
<feature type="compositionally biased region" description="Basic and acidic residues" evidence="3">
    <location>
        <begin position="385"/>
        <end position="405"/>
    </location>
</feature>
<dbReference type="GO" id="GO:0016887">
    <property type="term" value="F:ATP hydrolysis activity"/>
    <property type="evidence" value="ECO:0007669"/>
    <property type="project" value="InterPro"/>
</dbReference>
<evidence type="ECO:0000313" key="6">
    <source>
        <dbReference type="Proteomes" id="UP000811619"/>
    </source>
</evidence>
<dbReference type="OrthoDB" id="10263226at2759"/>
<dbReference type="Gene3D" id="3.30.565.10">
    <property type="entry name" value="Histidine kinase-like ATPase, C-terminal domain"/>
    <property type="match status" value="1"/>
</dbReference>
<dbReference type="GO" id="GO:0030983">
    <property type="term" value="F:mismatched DNA binding"/>
    <property type="evidence" value="ECO:0007669"/>
    <property type="project" value="InterPro"/>
</dbReference>
<dbReference type="EMBL" id="SRPY01000220">
    <property type="protein sequence ID" value="KAG5926973.1"/>
    <property type="molecule type" value="Genomic_DNA"/>
</dbReference>
<dbReference type="GO" id="GO:0061982">
    <property type="term" value="P:meiosis I cell cycle process"/>
    <property type="evidence" value="ECO:0007669"/>
    <property type="project" value="UniProtKB-ARBA"/>
</dbReference>
<feature type="domain" description="DNA mismatch repair protein S5" evidence="4">
    <location>
        <begin position="217"/>
        <end position="360"/>
    </location>
</feature>
<dbReference type="InterPro" id="IPR038973">
    <property type="entry name" value="MutL/Mlh/Pms-like"/>
</dbReference>
<dbReference type="GO" id="GO:0005524">
    <property type="term" value="F:ATP binding"/>
    <property type="evidence" value="ECO:0007669"/>
    <property type="project" value="InterPro"/>
</dbReference>
<feature type="region of interest" description="Disordered" evidence="3">
    <location>
        <begin position="511"/>
        <end position="692"/>
    </location>
</feature>
<proteinExistence type="inferred from homology"/>
<organism evidence="5 6">
    <name type="scientific">Claviceps africana</name>
    <dbReference type="NCBI Taxonomy" id="83212"/>
    <lineage>
        <taxon>Eukaryota</taxon>
        <taxon>Fungi</taxon>
        <taxon>Dikarya</taxon>
        <taxon>Ascomycota</taxon>
        <taxon>Pezizomycotina</taxon>
        <taxon>Sordariomycetes</taxon>
        <taxon>Hypocreomycetidae</taxon>
        <taxon>Hypocreales</taxon>
        <taxon>Clavicipitaceae</taxon>
        <taxon>Claviceps</taxon>
    </lineage>
</organism>
<dbReference type="FunFam" id="3.30.565.10:FF:000017">
    <property type="entry name" value="PMS1 homolog 1, mismatch repair system component"/>
    <property type="match status" value="1"/>
</dbReference>
<dbReference type="PANTHER" id="PTHR10073">
    <property type="entry name" value="DNA MISMATCH REPAIR PROTEIN MLH, PMS, MUTL"/>
    <property type="match status" value="1"/>
</dbReference>
<dbReference type="Gene3D" id="3.30.230.10">
    <property type="match status" value="1"/>
</dbReference>
<feature type="region of interest" description="Disordered" evidence="3">
    <location>
        <begin position="366"/>
        <end position="408"/>
    </location>
</feature>
<comment type="similarity">
    <text evidence="1">Belongs to the DNA mismatch repair MutL/HexB family.</text>
</comment>
<dbReference type="PROSITE" id="PS00058">
    <property type="entry name" value="DNA_MISMATCH_REPAIR_1"/>
    <property type="match status" value="1"/>
</dbReference>
<dbReference type="Proteomes" id="UP000811619">
    <property type="component" value="Unassembled WGS sequence"/>
</dbReference>
<protein>
    <recommendedName>
        <fullName evidence="4">DNA mismatch repair protein S5 domain-containing protein</fullName>
    </recommendedName>
</protein>
<dbReference type="InterPro" id="IPR013507">
    <property type="entry name" value="DNA_mismatch_S5_2-like"/>
</dbReference>